<keyword evidence="1" id="KW-0547">Nucleotide-binding</keyword>
<dbReference type="InterPro" id="IPR027417">
    <property type="entry name" value="P-loop_NTPase"/>
</dbReference>
<dbReference type="SUPFAM" id="SSF52540">
    <property type="entry name" value="P-loop containing nucleoside triphosphate hydrolases"/>
    <property type="match status" value="2"/>
</dbReference>
<evidence type="ECO:0000256" key="1">
    <source>
        <dbReference type="ARBA" id="ARBA00022741"/>
    </source>
</evidence>
<dbReference type="SMART" id="SM00382">
    <property type="entry name" value="AAA"/>
    <property type="match status" value="2"/>
</dbReference>
<accession>A0A5C1QK88</accession>
<dbReference type="AlphaFoldDB" id="A0A5C1QK88"/>
<dbReference type="EMBL" id="CP036150">
    <property type="protein sequence ID" value="QEN08011.1"/>
    <property type="molecule type" value="Genomic_DNA"/>
</dbReference>
<dbReference type="KEGG" id="ock:EXM22_08445"/>
<evidence type="ECO:0000313" key="4">
    <source>
        <dbReference type="EMBL" id="QEN08011.1"/>
    </source>
</evidence>
<protein>
    <submittedName>
        <fullName evidence="4">ATP-binding cassette domain-containing protein</fullName>
    </submittedName>
</protein>
<proteinExistence type="predicted"/>
<dbReference type="Pfam" id="PF00005">
    <property type="entry name" value="ABC_tran"/>
    <property type="match status" value="2"/>
</dbReference>
<dbReference type="PANTHER" id="PTHR43158">
    <property type="entry name" value="SKFA PEPTIDE EXPORT ATP-BINDING PROTEIN SKFE"/>
    <property type="match status" value="1"/>
</dbReference>
<gene>
    <name evidence="4" type="ORF">EXM22_08445</name>
</gene>
<dbReference type="InterPro" id="IPR003593">
    <property type="entry name" value="AAA+_ATPase"/>
</dbReference>
<name>A0A5C1QK88_9SPIO</name>
<sequence length="478" mass="53590">MKAKPLISLIDQYLPAYPGKGKGPLINWTWNEGESWVILGENGSGKTNFSELIAAQMPGKTKKVSFEDLEDLLEQQIQQDDSEYTGRVDTGTALYEFLGLDQGETLPTGTIPPPAGLEKLMNSGLRILSTGEIRKSLIYKALLENPDLLILDEPFDGLDKESVLQMQEMIQSLITEGIPVLMILNRKSEILPCHSHVAVFREFQIVFEGSKEEWIQFDKVDIPLQQNTMKIPGAPGGSPKIKEQTLVEIRNTTVRYGEKIILDRINWQVKKGEHWKITGPNGAGKSTLLGLITGDQPQAYANDIRLFGKPRGSGESIWEIKEKLGIISPALQLSYRVSLTARMCIVSGLYDSIGIYNSVPPRERALADEWLRYIGMFHKAETPIKKLSYGEQRLLLIARGLIKHPALLILDEPCQGLDDRNRERILDVLGNFAGESETTLLYVTHHEEDKIRHIDRHLRFCPQDGGFTLTSDAVPLPQ</sequence>
<evidence type="ECO:0000259" key="3">
    <source>
        <dbReference type="PROSITE" id="PS50893"/>
    </source>
</evidence>
<keyword evidence="2 4" id="KW-0067">ATP-binding</keyword>
<dbReference type="Proteomes" id="UP000324209">
    <property type="component" value="Chromosome"/>
</dbReference>
<dbReference type="InterPro" id="IPR017871">
    <property type="entry name" value="ABC_transporter-like_CS"/>
</dbReference>
<dbReference type="RefSeq" id="WP_149486091.1">
    <property type="nucleotide sequence ID" value="NZ_CP036150.1"/>
</dbReference>
<reference evidence="4 5" key="1">
    <citation type="submission" date="2019-02" db="EMBL/GenBank/DDBJ databases">
        <title>Complete Genome Sequence and Methylome Analysis of free living Spirochaetas.</title>
        <authorList>
            <person name="Fomenkov A."/>
            <person name="Dubinina G."/>
            <person name="Leshcheva N."/>
            <person name="Mikheeva N."/>
            <person name="Grabovich M."/>
            <person name="Vincze T."/>
            <person name="Roberts R.J."/>
        </authorList>
    </citation>
    <scope>NUCLEOTIDE SEQUENCE [LARGE SCALE GENOMIC DNA]</scope>
    <source>
        <strain evidence="4 5">K2</strain>
    </source>
</reference>
<keyword evidence="5" id="KW-1185">Reference proteome</keyword>
<dbReference type="InterPro" id="IPR003439">
    <property type="entry name" value="ABC_transporter-like_ATP-bd"/>
</dbReference>
<dbReference type="PROSITE" id="PS00211">
    <property type="entry name" value="ABC_TRANSPORTER_1"/>
    <property type="match status" value="1"/>
</dbReference>
<dbReference type="GO" id="GO:0005524">
    <property type="term" value="F:ATP binding"/>
    <property type="evidence" value="ECO:0007669"/>
    <property type="project" value="UniProtKB-KW"/>
</dbReference>
<dbReference type="OrthoDB" id="9789994at2"/>
<dbReference type="CDD" id="cd00267">
    <property type="entry name" value="ABC_ATPase"/>
    <property type="match status" value="1"/>
</dbReference>
<dbReference type="GO" id="GO:0016887">
    <property type="term" value="F:ATP hydrolysis activity"/>
    <property type="evidence" value="ECO:0007669"/>
    <property type="project" value="InterPro"/>
</dbReference>
<feature type="domain" description="ABC transporter" evidence="3">
    <location>
        <begin position="7"/>
        <end position="227"/>
    </location>
</feature>
<dbReference type="PROSITE" id="PS50893">
    <property type="entry name" value="ABC_TRANSPORTER_2"/>
    <property type="match status" value="2"/>
</dbReference>
<dbReference type="Gene3D" id="3.40.50.300">
    <property type="entry name" value="P-loop containing nucleotide triphosphate hydrolases"/>
    <property type="match status" value="2"/>
</dbReference>
<feature type="domain" description="ABC transporter" evidence="3">
    <location>
        <begin position="247"/>
        <end position="478"/>
    </location>
</feature>
<dbReference type="PANTHER" id="PTHR43158:SF2">
    <property type="entry name" value="SKFA PEPTIDE EXPORT ATP-BINDING PROTEIN SKFE"/>
    <property type="match status" value="1"/>
</dbReference>
<evidence type="ECO:0000313" key="5">
    <source>
        <dbReference type="Proteomes" id="UP000324209"/>
    </source>
</evidence>
<organism evidence="4 5">
    <name type="scientific">Oceanispirochaeta crateris</name>
    <dbReference type="NCBI Taxonomy" id="2518645"/>
    <lineage>
        <taxon>Bacteria</taxon>
        <taxon>Pseudomonadati</taxon>
        <taxon>Spirochaetota</taxon>
        <taxon>Spirochaetia</taxon>
        <taxon>Spirochaetales</taxon>
        <taxon>Spirochaetaceae</taxon>
        <taxon>Oceanispirochaeta</taxon>
    </lineage>
</organism>
<evidence type="ECO:0000256" key="2">
    <source>
        <dbReference type="ARBA" id="ARBA00022840"/>
    </source>
</evidence>